<dbReference type="Gene3D" id="3.40.50.12780">
    <property type="entry name" value="N-terminal domain of ligase-like"/>
    <property type="match status" value="1"/>
</dbReference>
<dbReference type="FunFam" id="3.40.50.980:FF:000001">
    <property type="entry name" value="Non-ribosomal peptide synthetase"/>
    <property type="match status" value="1"/>
</dbReference>
<dbReference type="InterPro" id="IPR036736">
    <property type="entry name" value="ACP-like_sf"/>
</dbReference>
<evidence type="ECO:0000256" key="4">
    <source>
        <dbReference type="SAM" id="Phobius"/>
    </source>
</evidence>
<dbReference type="GO" id="GO:0031177">
    <property type="term" value="F:phosphopantetheine binding"/>
    <property type="evidence" value="ECO:0007669"/>
    <property type="project" value="InterPro"/>
</dbReference>
<dbReference type="InterPro" id="IPR010071">
    <property type="entry name" value="AA_adenyl_dom"/>
</dbReference>
<dbReference type="GO" id="GO:0005737">
    <property type="term" value="C:cytoplasm"/>
    <property type="evidence" value="ECO:0007669"/>
    <property type="project" value="TreeGrafter"/>
</dbReference>
<feature type="transmembrane region" description="Helical" evidence="4">
    <location>
        <begin position="1187"/>
        <end position="1210"/>
    </location>
</feature>
<feature type="transmembrane region" description="Helical" evidence="4">
    <location>
        <begin position="673"/>
        <end position="695"/>
    </location>
</feature>
<dbReference type="SMART" id="SM00823">
    <property type="entry name" value="PKS_PP"/>
    <property type="match status" value="1"/>
</dbReference>
<dbReference type="InterPro" id="IPR000873">
    <property type="entry name" value="AMP-dep_synth/lig_dom"/>
</dbReference>
<feature type="region of interest" description="Disordered" evidence="3">
    <location>
        <begin position="1388"/>
        <end position="1410"/>
    </location>
</feature>
<dbReference type="Gene3D" id="3.30.300.30">
    <property type="match status" value="1"/>
</dbReference>
<dbReference type="InterPro" id="IPR009081">
    <property type="entry name" value="PP-bd_ACP"/>
</dbReference>
<evidence type="ECO:0000259" key="5">
    <source>
        <dbReference type="PROSITE" id="PS50075"/>
    </source>
</evidence>
<keyword evidence="1" id="KW-0596">Phosphopantetheine</keyword>
<dbReference type="PROSITE" id="PS00455">
    <property type="entry name" value="AMP_BINDING"/>
    <property type="match status" value="1"/>
</dbReference>
<keyword evidence="7" id="KW-1185">Reference proteome</keyword>
<dbReference type="Proteomes" id="UP000181917">
    <property type="component" value="Unassembled WGS sequence"/>
</dbReference>
<evidence type="ECO:0000256" key="2">
    <source>
        <dbReference type="ARBA" id="ARBA00022553"/>
    </source>
</evidence>
<dbReference type="InterPro" id="IPR042099">
    <property type="entry name" value="ANL_N_sf"/>
</dbReference>
<dbReference type="Gene3D" id="2.160.10.10">
    <property type="entry name" value="Hexapeptide repeat proteins"/>
    <property type="match status" value="2"/>
</dbReference>
<dbReference type="KEGG" id="acry:AC20117_20880"/>
<reference evidence="6 7" key="1">
    <citation type="submission" date="2016-10" db="EMBL/GenBank/DDBJ databases">
        <authorList>
            <person name="de Groot N.N."/>
        </authorList>
    </citation>
    <scope>NUCLEOTIDE SEQUENCE [LARGE SCALE GENOMIC DNA]</scope>
    <source>
        <strain evidence="6 7">DSM 20117</strain>
    </source>
</reference>
<dbReference type="InterPro" id="IPR029058">
    <property type="entry name" value="AB_hydrolase_fold"/>
</dbReference>
<dbReference type="GO" id="GO:0043041">
    <property type="term" value="P:amino acid activation for nonribosomal peptide biosynthetic process"/>
    <property type="evidence" value="ECO:0007669"/>
    <property type="project" value="TreeGrafter"/>
</dbReference>
<evidence type="ECO:0000256" key="1">
    <source>
        <dbReference type="ARBA" id="ARBA00022450"/>
    </source>
</evidence>
<keyword evidence="4" id="KW-0472">Membrane</keyword>
<dbReference type="CDD" id="cd05930">
    <property type="entry name" value="A_NRPS"/>
    <property type="match status" value="1"/>
</dbReference>
<dbReference type="NCBIfam" id="TIGR02353">
    <property type="entry name" value="NRPS_term_dom"/>
    <property type="match status" value="1"/>
</dbReference>
<dbReference type="OrthoDB" id="2472181at2"/>
<dbReference type="Pfam" id="PF00550">
    <property type="entry name" value="PP-binding"/>
    <property type="match status" value="1"/>
</dbReference>
<dbReference type="InterPro" id="IPR020845">
    <property type="entry name" value="AMP-binding_CS"/>
</dbReference>
<feature type="compositionally biased region" description="Polar residues" evidence="3">
    <location>
        <begin position="858"/>
        <end position="867"/>
    </location>
</feature>
<evidence type="ECO:0000313" key="6">
    <source>
        <dbReference type="EMBL" id="SDR05389.1"/>
    </source>
</evidence>
<dbReference type="InterPro" id="IPR025110">
    <property type="entry name" value="AMP-bd_C"/>
</dbReference>
<feature type="transmembrane region" description="Helical" evidence="4">
    <location>
        <begin position="1156"/>
        <end position="1181"/>
    </location>
</feature>
<dbReference type="STRING" id="37928.SAMN04489742_3699"/>
<protein>
    <recommendedName>
        <fullName evidence="5">Carrier domain-containing protein</fullName>
    </recommendedName>
</protein>
<dbReference type="Pfam" id="PF13193">
    <property type="entry name" value="AMP-binding_C"/>
    <property type="match status" value="1"/>
</dbReference>
<dbReference type="InterPro" id="IPR045851">
    <property type="entry name" value="AMP-bd_C_sf"/>
</dbReference>
<keyword evidence="4" id="KW-0812">Transmembrane</keyword>
<dbReference type="SUPFAM" id="SSF56801">
    <property type="entry name" value="Acetyl-CoA synthetase-like"/>
    <property type="match status" value="1"/>
</dbReference>
<dbReference type="Pfam" id="PF00501">
    <property type="entry name" value="AMP-binding"/>
    <property type="match status" value="1"/>
</dbReference>
<dbReference type="EMBL" id="FNKH01000002">
    <property type="protein sequence ID" value="SDR05389.1"/>
    <property type="molecule type" value="Genomic_DNA"/>
</dbReference>
<dbReference type="NCBIfam" id="TIGR01733">
    <property type="entry name" value="AA-adenyl-dom"/>
    <property type="match status" value="1"/>
</dbReference>
<keyword evidence="2" id="KW-0597">Phosphoprotein</keyword>
<sequence>MGKKARTDVVTSRPVELQGRICTNEGVGDGAVLTSASPDQSIRWRPGERLERLFEDRCDQLLAEGQGTHPAVDAGDVLLTYKHLDGCANQLARHLLVSGARPGDRIALLFDQPWRAYVAMLAVLKIGAAYVPMDRAFPSDRLKYIVEDADAAMVLSLSHLKDLLPEVAAPVVCLDHEHLHISGCESSRLTNLSDWGTPDELAYIIYTSGSTGRPKGVAVDHASICNFVRVASDVYGYRSSDRVYQGMTLAFDFSVEEIWVPWLAGATLVPKPGGTSLLGTELSAFLTEKQITALCCVPTLLATIEEELPDLRFLLVSGEACPRDLIVRWHRPGLRFLNVYGPTEATVTATWNVVDPDRPVTLGVPLPTYSAVILDPEENRALGPGETGEIGLAGVGLARGYVNRDDLTAKAFIPDFLGIGNNPSGRIYRTGDLGRINADGEIEYFGRIDTQVKIRGYRIELTEIESVLLKAPGVAQAVVGTYEPAPGFVELVAYYTVRHDRDADEQKIHEMLRKLLPGYMVPAYFERLDAIPMMASDKADRKKLPAPTNRRSLTGPESYTAPATETEEALATQLGAVLSLERVSAEANFFEDLGANSLLLAHFSARVRKHTGLPPIAMQDVYQSPTVRQLAVVLDAAQSAATLEPEQPTLREAVPARPLPGTGSFVLCGAIQLLIFLGYTTYAAFLLIFGFTWVSEGTSLIDMWVRSVGFGAATFVALSIAPIIMKWILVGRWKPAEIPLWSMAYIRFWAVKTLTRANPLVMFVGSPLYILYLRALGAKIGKNVVIFSRTVPVCTDLITIGADTVIHKNSFFLGYRARPGAIETGPVTLGRNVLISEKTTLDIGSSMGDNAQLGHASSLQSSQSVPDGQTWHGSPAVPTDANYRTVEPANCTTRRRVIYSLLQLFNRFVLVLPVGLVGLAALLPDYLESQHLELDNPRFYLDVLAATMLLFYGGLLTGLVFVLTVPRILNRALKPDTVYPLYGVHFTIQRVIARMTNAKMYKDIFGDSSYIVHFLQALGYDLGKVEQTGSNFGPEVAHETPYLSSVGSGTMVSDGLNIMNADFSSSSFRVSRVTIGERNFLGNDITFPLAARTGDNCLLATKVMIPINGPLREGVGLLGSPPFEIPRTVDRDREFDELKNEEIKEPLIKAKNKHNLVTMALFLTVRWFLLFEATLLSAIAVTFYDEFGALAVGVATIVFLIVGILISVVAERSVLGFGRLKPQYCSIYDPYFWHHERLWKLLAVAPFSGTPFKPMIWRLLGVRVGKRLYDAGCDIPEKTLVSIGDDCALNEGTAIQSHSMEDGTFKSDYITLRDRCSLGVESFVNYGVTMHSGSTLLADSFLMKGEEVPEHTVYGANPAREIRDSGIRQQSLEGLRNTPRHRLAGWYGHLGSAGSRDRRTKPGKHSGVPA</sequence>
<dbReference type="SUPFAM" id="SSF47336">
    <property type="entry name" value="ACP-like"/>
    <property type="match status" value="1"/>
</dbReference>
<dbReference type="InterPro" id="IPR011004">
    <property type="entry name" value="Trimer_LpxA-like_sf"/>
</dbReference>
<dbReference type="PANTHER" id="PTHR45527:SF1">
    <property type="entry name" value="FATTY ACID SYNTHASE"/>
    <property type="match status" value="1"/>
</dbReference>
<feature type="domain" description="Carrier" evidence="5">
    <location>
        <begin position="561"/>
        <end position="638"/>
    </location>
</feature>
<feature type="transmembrane region" description="Helical" evidence="4">
    <location>
        <begin position="707"/>
        <end position="729"/>
    </location>
</feature>
<dbReference type="PANTHER" id="PTHR45527">
    <property type="entry name" value="NONRIBOSOMAL PEPTIDE SYNTHETASE"/>
    <property type="match status" value="1"/>
</dbReference>
<dbReference type="InterPro" id="IPR012728">
    <property type="entry name" value="Pls/PosA_C"/>
</dbReference>
<dbReference type="PROSITE" id="PS50075">
    <property type="entry name" value="CARRIER"/>
    <property type="match status" value="1"/>
</dbReference>
<accession>A0A1H1FX98</accession>
<proteinExistence type="predicted"/>
<feature type="transmembrane region" description="Helical" evidence="4">
    <location>
        <begin position="943"/>
        <end position="965"/>
    </location>
</feature>
<name>A0A1H1FX98_9MICC</name>
<feature type="transmembrane region" description="Helical" evidence="4">
    <location>
        <begin position="749"/>
        <end position="772"/>
    </location>
</feature>
<gene>
    <name evidence="6" type="ORF">SAMN04489742_3699</name>
</gene>
<evidence type="ECO:0000313" key="7">
    <source>
        <dbReference type="Proteomes" id="UP000181917"/>
    </source>
</evidence>
<dbReference type="Gene3D" id="3.40.50.1820">
    <property type="entry name" value="alpha/beta hydrolase"/>
    <property type="match status" value="1"/>
</dbReference>
<evidence type="ECO:0000256" key="3">
    <source>
        <dbReference type="SAM" id="MobiDB-lite"/>
    </source>
</evidence>
<keyword evidence="4" id="KW-1133">Transmembrane helix</keyword>
<dbReference type="SUPFAM" id="SSF51161">
    <property type="entry name" value="Trimeric LpxA-like enzymes"/>
    <property type="match status" value="2"/>
</dbReference>
<feature type="transmembrane region" description="Helical" evidence="4">
    <location>
        <begin position="904"/>
        <end position="923"/>
    </location>
</feature>
<dbReference type="InterPro" id="IPR020806">
    <property type="entry name" value="PKS_PP-bd"/>
</dbReference>
<dbReference type="GO" id="GO:0044550">
    <property type="term" value="P:secondary metabolite biosynthetic process"/>
    <property type="evidence" value="ECO:0007669"/>
    <property type="project" value="TreeGrafter"/>
</dbReference>
<feature type="region of interest" description="Disordered" evidence="3">
    <location>
        <begin position="858"/>
        <end position="879"/>
    </location>
</feature>
<feature type="region of interest" description="Disordered" evidence="3">
    <location>
        <begin position="539"/>
        <end position="564"/>
    </location>
</feature>
<organism evidence="6 7">
    <name type="scientific">Crystallibacter crystallopoietes</name>
    <dbReference type="NCBI Taxonomy" id="37928"/>
    <lineage>
        <taxon>Bacteria</taxon>
        <taxon>Bacillati</taxon>
        <taxon>Actinomycetota</taxon>
        <taxon>Actinomycetes</taxon>
        <taxon>Micrococcales</taxon>
        <taxon>Micrococcaceae</taxon>
        <taxon>Crystallibacter</taxon>
    </lineage>
</organism>